<gene>
    <name evidence="2" type="ORF">BG011_001027</name>
</gene>
<name>A0A9P6PHH1_9FUNG</name>
<feature type="compositionally biased region" description="Basic and acidic residues" evidence="1">
    <location>
        <begin position="137"/>
        <end position="175"/>
    </location>
</feature>
<organism evidence="2 3">
    <name type="scientific">Mortierella polycephala</name>
    <dbReference type="NCBI Taxonomy" id="41804"/>
    <lineage>
        <taxon>Eukaryota</taxon>
        <taxon>Fungi</taxon>
        <taxon>Fungi incertae sedis</taxon>
        <taxon>Mucoromycota</taxon>
        <taxon>Mortierellomycotina</taxon>
        <taxon>Mortierellomycetes</taxon>
        <taxon>Mortierellales</taxon>
        <taxon>Mortierellaceae</taxon>
        <taxon>Mortierella</taxon>
    </lineage>
</organism>
<feature type="region of interest" description="Disordered" evidence="1">
    <location>
        <begin position="14"/>
        <end position="63"/>
    </location>
</feature>
<feature type="compositionally biased region" description="Low complexity" evidence="1">
    <location>
        <begin position="220"/>
        <end position="238"/>
    </location>
</feature>
<dbReference type="Proteomes" id="UP000726737">
    <property type="component" value="Unassembled WGS sequence"/>
</dbReference>
<evidence type="ECO:0000313" key="3">
    <source>
        <dbReference type="Proteomes" id="UP000726737"/>
    </source>
</evidence>
<feature type="compositionally biased region" description="Polar residues" evidence="1">
    <location>
        <begin position="249"/>
        <end position="278"/>
    </location>
</feature>
<keyword evidence="3" id="KW-1185">Reference proteome</keyword>
<feature type="region of interest" description="Disordered" evidence="1">
    <location>
        <begin position="347"/>
        <end position="372"/>
    </location>
</feature>
<evidence type="ECO:0000313" key="2">
    <source>
        <dbReference type="EMBL" id="KAG0247711.1"/>
    </source>
</evidence>
<dbReference type="AlphaFoldDB" id="A0A9P6PHH1"/>
<feature type="compositionally biased region" description="Polar residues" evidence="1">
    <location>
        <begin position="347"/>
        <end position="365"/>
    </location>
</feature>
<accession>A0A9P6PHH1</accession>
<comment type="caution">
    <text evidence="2">The sequence shown here is derived from an EMBL/GenBank/DDBJ whole genome shotgun (WGS) entry which is preliminary data.</text>
</comment>
<sequence>MCILRPFLAATRVIRNRNPDPSTDNEPTPDPQQRQPRRSLQDGKDYQRSTAVVSRKPGPTYPRQRISKYRMRELDNVSTPTVPYLALRRMASEAPDLRKSTHHSTHFWGSDKSNDSDANVDVCVPAIDGSIFSQQCADKEQGHPARQKDKDSDQGSSSDKEQGHDDNSDVDDRSQDSSNACQGGDDNGSDGNSGCEDGDDEDDSDEDDGDDIAGDKSEDNLSMAANDSNSDNDSDTLSPSKDDKGKACQATSPSHRDSVSSSGTHRSANVHAQTASVHKSQNKKSSHSGSKSGSGSESGSPTPVLQPPSHHMKIYLGGFSDGCLHGYKEAQRHAHNALMGRVAMGLDSSSDNSTARSNLTTNTQDLHLSSPSTPPTILPLHTLTAGQLQDAVERPLSENGQQRAAARLDRSQQRPPHMFGFGIIPGQGLGYGEIIAPGFVRALPGFICPYSATSQQGQNQVQGSTAPGIAHTVIPPASPASTVFVPVPSAASIAVPPLVTQVQRQAGDEEGQCTAIAKKTGLRCKRRVRANGYCHLH</sequence>
<reference evidence="2" key="1">
    <citation type="journal article" date="2020" name="Fungal Divers.">
        <title>Resolving the Mortierellaceae phylogeny through synthesis of multi-gene phylogenetics and phylogenomics.</title>
        <authorList>
            <person name="Vandepol N."/>
            <person name="Liber J."/>
            <person name="Desiro A."/>
            <person name="Na H."/>
            <person name="Kennedy M."/>
            <person name="Barry K."/>
            <person name="Grigoriev I.V."/>
            <person name="Miller A.N."/>
            <person name="O'Donnell K."/>
            <person name="Stajich J.E."/>
            <person name="Bonito G."/>
        </authorList>
    </citation>
    <scope>NUCLEOTIDE SEQUENCE</scope>
    <source>
        <strain evidence="2">KOD948</strain>
    </source>
</reference>
<protein>
    <submittedName>
        <fullName evidence="2">Uncharacterized protein</fullName>
    </submittedName>
</protein>
<feature type="region of interest" description="Disordered" evidence="1">
    <location>
        <begin position="95"/>
        <end position="118"/>
    </location>
</feature>
<proteinExistence type="predicted"/>
<evidence type="ECO:0000256" key="1">
    <source>
        <dbReference type="SAM" id="MobiDB-lite"/>
    </source>
</evidence>
<feature type="compositionally biased region" description="Acidic residues" evidence="1">
    <location>
        <begin position="196"/>
        <end position="212"/>
    </location>
</feature>
<dbReference type="OrthoDB" id="10655307at2759"/>
<feature type="region of interest" description="Disordered" evidence="1">
    <location>
        <begin position="136"/>
        <end position="311"/>
    </location>
</feature>
<dbReference type="EMBL" id="JAAAJA010001248">
    <property type="protein sequence ID" value="KAG0247711.1"/>
    <property type="molecule type" value="Genomic_DNA"/>
</dbReference>
<feature type="compositionally biased region" description="Low complexity" evidence="1">
    <location>
        <begin position="287"/>
        <end position="300"/>
    </location>
</feature>